<proteinExistence type="predicted"/>
<reference evidence="4 5" key="1">
    <citation type="journal article" date="2024" name="Nat. Commun.">
        <title>Phylogenomics reveals the evolutionary origins of lichenization in chlorophyte algae.</title>
        <authorList>
            <person name="Puginier C."/>
            <person name="Libourel C."/>
            <person name="Otte J."/>
            <person name="Skaloud P."/>
            <person name="Haon M."/>
            <person name="Grisel S."/>
            <person name="Petersen M."/>
            <person name="Berrin J.G."/>
            <person name="Delaux P.M."/>
            <person name="Dal Grande F."/>
            <person name="Keller J."/>
        </authorList>
    </citation>
    <scope>NUCLEOTIDE SEQUENCE [LARGE SCALE GENOMIC DNA]</scope>
    <source>
        <strain evidence="4 5">SAG 245.80</strain>
    </source>
</reference>
<evidence type="ECO:0000256" key="2">
    <source>
        <dbReference type="PROSITE-ProRule" id="PRU00703"/>
    </source>
</evidence>
<dbReference type="InterPro" id="IPR046342">
    <property type="entry name" value="CBS_dom_sf"/>
</dbReference>
<protein>
    <recommendedName>
        <fullName evidence="3">CBS domain-containing protein</fullName>
    </recommendedName>
</protein>
<dbReference type="Pfam" id="PF00571">
    <property type="entry name" value="CBS"/>
    <property type="match status" value="2"/>
</dbReference>
<dbReference type="Proteomes" id="UP001445335">
    <property type="component" value="Unassembled WGS sequence"/>
</dbReference>
<dbReference type="PANTHER" id="PTHR43080:SF2">
    <property type="entry name" value="CBS DOMAIN-CONTAINING PROTEIN"/>
    <property type="match status" value="1"/>
</dbReference>
<evidence type="ECO:0000259" key="3">
    <source>
        <dbReference type="PROSITE" id="PS51371"/>
    </source>
</evidence>
<accession>A0AAW1RFX2</accession>
<sequence>MELLVDKGISGLPICSEEGHVLGIVSGYDLLAVDSVPGRMDASLDASHLFPPVRRKVGDVLRDAVTVHEGSSLSTAADLIVQKKVNRLVVVDSQGRLAGVLSRGDVLRAVINNFNIYMRSMDS</sequence>
<dbReference type="InterPro" id="IPR000644">
    <property type="entry name" value="CBS_dom"/>
</dbReference>
<evidence type="ECO:0000256" key="1">
    <source>
        <dbReference type="ARBA" id="ARBA00023122"/>
    </source>
</evidence>
<dbReference type="InterPro" id="IPR051257">
    <property type="entry name" value="Diverse_CBS-Domain"/>
</dbReference>
<organism evidence="4 5">
    <name type="scientific">Elliptochloris bilobata</name>
    <dbReference type="NCBI Taxonomy" id="381761"/>
    <lineage>
        <taxon>Eukaryota</taxon>
        <taxon>Viridiplantae</taxon>
        <taxon>Chlorophyta</taxon>
        <taxon>core chlorophytes</taxon>
        <taxon>Trebouxiophyceae</taxon>
        <taxon>Trebouxiophyceae incertae sedis</taxon>
        <taxon>Elliptochloris clade</taxon>
        <taxon>Elliptochloris</taxon>
    </lineage>
</organism>
<dbReference type="AlphaFoldDB" id="A0AAW1RFX2"/>
<dbReference type="Gene3D" id="3.10.580.10">
    <property type="entry name" value="CBS-domain"/>
    <property type="match status" value="1"/>
</dbReference>
<keyword evidence="5" id="KW-1185">Reference proteome</keyword>
<dbReference type="PROSITE" id="PS51371">
    <property type="entry name" value="CBS"/>
    <property type="match status" value="1"/>
</dbReference>
<gene>
    <name evidence="4" type="ORF">WJX81_005531</name>
</gene>
<dbReference type="EMBL" id="JALJOU010000040">
    <property type="protein sequence ID" value="KAK9832629.1"/>
    <property type="molecule type" value="Genomic_DNA"/>
</dbReference>
<dbReference type="SMART" id="SM00116">
    <property type="entry name" value="CBS"/>
    <property type="match status" value="1"/>
</dbReference>
<dbReference type="PANTHER" id="PTHR43080">
    <property type="entry name" value="CBS DOMAIN-CONTAINING PROTEIN CBSX3, MITOCHONDRIAL"/>
    <property type="match status" value="1"/>
</dbReference>
<evidence type="ECO:0000313" key="5">
    <source>
        <dbReference type="Proteomes" id="UP001445335"/>
    </source>
</evidence>
<comment type="caution">
    <text evidence="4">The sequence shown here is derived from an EMBL/GenBank/DDBJ whole genome shotgun (WGS) entry which is preliminary data.</text>
</comment>
<feature type="domain" description="CBS" evidence="3">
    <location>
        <begin position="60"/>
        <end position="116"/>
    </location>
</feature>
<evidence type="ECO:0000313" key="4">
    <source>
        <dbReference type="EMBL" id="KAK9832629.1"/>
    </source>
</evidence>
<name>A0AAW1RFX2_9CHLO</name>
<dbReference type="SUPFAM" id="SSF54631">
    <property type="entry name" value="CBS-domain pair"/>
    <property type="match status" value="1"/>
</dbReference>
<keyword evidence="1 2" id="KW-0129">CBS domain</keyword>